<dbReference type="Proteomes" id="UP000035681">
    <property type="component" value="Unplaced"/>
</dbReference>
<name>A0A0K0EIL1_STRER</name>
<dbReference type="AlphaFoldDB" id="A0A0K0EIL1"/>
<sequence>MEKNVDNIDSSKTQFHKSILKVNLNEEKKSSAPMKKLMKPYIRKKSTISGYKQNNKNTEIKNSTKKNEFIKNKIVPKKDSVTKMETLNKKNEQLQKKIDLSEKKINILNEDRYKLEKEKELISTNWERGKSIIYEEQSNIIELHKKLHRMKSAHVEHILNLQKKIRSLSLKSEIYISSTTQTENKLLEDIKDYKDEEVQTVEEINPNTIHTILRGNDTKLMDVITKIEREKMQMQSDYKFNMTQLEENLKKEQDMKLRMFKNEKDIYIEEICANHGATINTVEKEKEDLHLELSDQISQLQIRLYELTEELKEKNEQNELLKKETILMNEKIEEARREKEKFDEIKKSEMTNEVLLKKERNYVFNLKKQISSQKDIIDIVLGEFRKLELERDSLIAEFEKCINASNSMVKQKRYSINLKMTKTFNDLLKLKKERDL</sequence>
<keyword evidence="1" id="KW-0175">Coiled coil</keyword>
<proteinExistence type="predicted"/>
<dbReference type="WBParaSite" id="TCONS_00001004.p1">
    <property type="protein sequence ID" value="TCONS_00001004.p1"/>
    <property type="gene ID" value="XLOC_000948"/>
</dbReference>
<feature type="coiled-coil region" evidence="1">
    <location>
        <begin position="279"/>
        <end position="348"/>
    </location>
</feature>
<evidence type="ECO:0000256" key="1">
    <source>
        <dbReference type="SAM" id="Coils"/>
    </source>
</evidence>
<keyword evidence="2" id="KW-1185">Reference proteome</keyword>
<evidence type="ECO:0000313" key="3">
    <source>
        <dbReference type="WBParaSite" id="SSTP_0000931700.1"/>
    </source>
</evidence>
<dbReference type="WBParaSite" id="SSTP_0000931700.1">
    <property type="protein sequence ID" value="SSTP_0000931700.1"/>
    <property type="gene ID" value="SSTP_0000931700"/>
</dbReference>
<feature type="coiled-coil region" evidence="1">
    <location>
        <begin position="77"/>
        <end position="118"/>
    </location>
</feature>
<protein>
    <submittedName>
        <fullName evidence="3">GAS domain-containing protein</fullName>
    </submittedName>
</protein>
<accession>A0A0K0EIL1</accession>
<organism evidence="3">
    <name type="scientific">Strongyloides stercoralis</name>
    <name type="common">Threadworm</name>
    <dbReference type="NCBI Taxonomy" id="6248"/>
    <lineage>
        <taxon>Eukaryota</taxon>
        <taxon>Metazoa</taxon>
        <taxon>Ecdysozoa</taxon>
        <taxon>Nematoda</taxon>
        <taxon>Chromadorea</taxon>
        <taxon>Rhabditida</taxon>
        <taxon>Tylenchina</taxon>
        <taxon>Panagrolaimomorpha</taxon>
        <taxon>Strongyloidoidea</taxon>
        <taxon>Strongyloididae</taxon>
        <taxon>Strongyloides</taxon>
    </lineage>
</organism>
<evidence type="ECO:0000313" key="2">
    <source>
        <dbReference type="Proteomes" id="UP000035681"/>
    </source>
</evidence>
<reference evidence="3" key="1">
    <citation type="submission" date="2015-08" db="UniProtKB">
        <authorList>
            <consortium name="WormBaseParasite"/>
        </authorList>
    </citation>
    <scope>IDENTIFICATION</scope>
</reference>